<dbReference type="PANTHER" id="PTHR42932:SF3">
    <property type="entry name" value="DNA PROTECTION DURING STARVATION PROTEIN"/>
    <property type="match status" value="1"/>
</dbReference>
<name>A0A2N5XS78_9HYPH</name>
<dbReference type="PIRSF" id="PIRSF005900">
    <property type="entry name" value="Dps"/>
    <property type="match status" value="1"/>
</dbReference>
<dbReference type="GO" id="GO:0008199">
    <property type="term" value="F:ferric iron binding"/>
    <property type="evidence" value="ECO:0007669"/>
    <property type="project" value="InterPro"/>
</dbReference>
<dbReference type="PANTHER" id="PTHR42932">
    <property type="entry name" value="GENERAL STRESS PROTEIN 20U"/>
    <property type="match status" value="1"/>
</dbReference>
<dbReference type="OrthoDB" id="9797687at2"/>
<reference evidence="5 6" key="1">
    <citation type="submission" date="2018-01" db="EMBL/GenBank/DDBJ databases">
        <title>The draft genome sequence of Cohaesibacter sp. H1304.</title>
        <authorList>
            <person name="Wang N.-N."/>
            <person name="Du Z.-J."/>
        </authorList>
    </citation>
    <scope>NUCLEOTIDE SEQUENCE [LARGE SCALE GENOMIC DNA]</scope>
    <source>
        <strain evidence="5 6">H1304</strain>
    </source>
</reference>
<evidence type="ECO:0000259" key="4">
    <source>
        <dbReference type="Pfam" id="PF00210"/>
    </source>
</evidence>
<dbReference type="InterPro" id="IPR023188">
    <property type="entry name" value="DPS_DNA-bd_CS"/>
</dbReference>
<evidence type="ECO:0000256" key="2">
    <source>
        <dbReference type="RuleBase" id="RU003875"/>
    </source>
</evidence>
<feature type="compositionally biased region" description="Basic and acidic residues" evidence="3">
    <location>
        <begin position="1"/>
        <end position="14"/>
    </location>
</feature>
<dbReference type="InterPro" id="IPR009078">
    <property type="entry name" value="Ferritin-like_SF"/>
</dbReference>
<dbReference type="Gene3D" id="1.20.1260.10">
    <property type="match status" value="1"/>
</dbReference>
<accession>A0A2N5XS78</accession>
<dbReference type="RefSeq" id="WP_101533361.1">
    <property type="nucleotide sequence ID" value="NZ_JBFHIU010000003.1"/>
</dbReference>
<comment type="similarity">
    <text evidence="1 2">Belongs to the Dps family.</text>
</comment>
<dbReference type="InterPro" id="IPR012347">
    <property type="entry name" value="Ferritin-like"/>
</dbReference>
<sequence>MSKTSEILKSETKPSDMNIGLSDKYRKDTAKTLSDILSSTYRLMITSHIYHWNVVGPLFKPLHELTEAHYNDLFAATDVIAERVRALGHLAPATFSDVSSFSPSKQSVNNTQAGDMVHDLIALHETVVRKIRKTARKAGDAGDMVTEDMLTARLTFHEQALWMLRSVIS</sequence>
<evidence type="ECO:0000313" key="5">
    <source>
        <dbReference type="EMBL" id="PLW77344.1"/>
    </source>
</evidence>
<dbReference type="InterPro" id="IPR002177">
    <property type="entry name" value="DPS_DNA-bd"/>
</dbReference>
<evidence type="ECO:0000256" key="3">
    <source>
        <dbReference type="SAM" id="MobiDB-lite"/>
    </source>
</evidence>
<protein>
    <submittedName>
        <fullName evidence="5">DNA starvation/stationary phase protection protein</fullName>
    </submittedName>
</protein>
<dbReference type="GO" id="GO:0016722">
    <property type="term" value="F:oxidoreductase activity, acting on metal ions"/>
    <property type="evidence" value="ECO:0007669"/>
    <property type="project" value="InterPro"/>
</dbReference>
<organism evidence="5 6">
    <name type="scientific">Cohaesibacter celericrescens</name>
    <dbReference type="NCBI Taxonomy" id="2067669"/>
    <lineage>
        <taxon>Bacteria</taxon>
        <taxon>Pseudomonadati</taxon>
        <taxon>Pseudomonadota</taxon>
        <taxon>Alphaproteobacteria</taxon>
        <taxon>Hyphomicrobiales</taxon>
        <taxon>Cohaesibacteraceae</taxon>
    </lineage>
</organism>
<dbReference type="CDD" id="cd01043">
    <property type="entry name" value="DPS"/>
    <property type="match status" value="1"/>
</dbReference>
<dbReference type="EMBL" id="PKUQ01000016">
    <property type="protein sequence ID" value="PLW77344.1"/>
    <property type="molecule type" value="Genomic_DNA"/>
</dbReference>
<proteinExistence type="inferred from homology"/>
<dbReference type="PRINTS" id="PR01346">
    <property type="entry name" value="HELNAPAPROT"/>
</dbReference>
<dbReference type="PROSITE" id="PS00818">
    <property type="entry name" value="DPS_1"/>
    <property type="match status" value="1"/>
</dbReference>
<evidence type="ECO:0000313" key="6">
    <source>
        <dbReference type="Proteomes" id="UP000234881"/>
    </source>
</evidence>
<feature type="region of interest" description="Disordered" evidence="3">
    <location>
        <begin position="1"/>
        <end position="21"/>
    </location>
</feature>
<evidence type="ECO:0000256" key="1">
    <source>
        <dbReference type="ARBA" id="ARBA00009497"/>
    </source>
</evidence>
<feature type="domain" description="Ferritin/DPS" evidence="4">
    <location>
        <begin position="31"/>
        <end position="168"/>
    </location>
</feature>
<dbReference type="SUPFAM" id="SSF47240">
    <property type="entry name" value="Ferritin-like"/>
    <property type="match status" value="1"/>
</dbReference>
<gene>
    <name evidence="5" type="ORF">C0081_08350</name>
</gene>
<dbReference type="Proteomes" id="UP000234881">
    <property type="component" value="Unassembled WGS sequence"/>
</dbReference>
<dbReference type="AlphaFoldDB" id="A0A2N5XS78"/>
<dbReference type="InterPro" id="IPR008331">
    <property type="entry name" value="Ferritin_DPS_dom"/>
</dbReference>
<dbReference type="Pfam" id="PF00210">
    <property type="entry name" value="Ferritin"/>
    <property type="match status" value="1"/>
</dbReference>
<keyword evidence="6" id="KW-1185">Reference proteome</keyword>
<comment type="caution">
    <text evidence="5">The sequence shown here is derived from an EMBL/GenBank/DDBJ whole genome shotgun (WGS) entry which is preliminary data.</text>
</comment>